<name>A0A1T4XMT8_9BACT</name>
<reference evidence="1 2" key="1">
    <citation type="submission" date="2017-02" db="EMBL/GenBank/DDBJ databases">
        <authorList>
            <person name="Peterson S.W."/>
        </authorList>
    </citation>
    <scope>NUCLEOTIDE SEQUENCE [LARGE SCALE GENOMIC DNA]</scope>
    <source>
        <strain evidence="1 2">DSM 16080</strain>
    </source>
</reference>
<keyword evidence="2" id="KW-1185">Reference proteome</keyword>
<protein>
    <submittedName>
        <fullName evidence="1">Uncharacterized protein</fullName>
    </submittedName>
</protein>
<organism evidence="1 2">
    <name type="scientific">Paucidesulfovibrio gracilis DSM 16080</name>
    <dbReference type="NCBI Taxonomy" id="1121449"/>
    <lineage>
        <taxon>Bacteria</taxon>
        <taxon>Pseudomonadati</taxon>
        <taxon>Thermodesulfobacteriota</taxon>
        <taxon>Desulfovibrionia</taxon>
        <taxon>Desulfovibrionales</taxon>
        <taxon>Desulfovibrionaceae</taxon>
        <taxon>Paucidesulfovibrio</taxon>
    </lineage>
</organism>
<dbReference type="AlphaFoldDB" id="A0A1T4XMT8"/>
<sequence length="121" mass="12701">MRGILLGLALVVLLVGTSWAGQRYSVRASVAHGSGAIHAKLVPGEFEVPAGKTAMNLKCFRTDPASGWTSDKLCSVYSVTQGVDMKDANGNPLTQLPPGVYRFAVGGKPGAYGTFSYELVP</sequence>
<dbReference type="OrthoDB" id="10001713at2"/>
<dbReference type="Proteomes" id="UP000190027">
    <property type="component" value="Unassembled WGS sequence"/>
</dbReference>
<accession>A0A1T4XMT8</accession>
<evidence type="ECO:0000313" key="1">
    <source>
        <dbReference type="EMBL" id="SKA90405.1"/>
    </source>
</evidence>
<dbReference type="RefSeq" id="WP_078717765.1">
    <property type="nucleotide sequence ID" value="NZ_FUYC01000012.1"/>
</dbReference>
<evidence type="ECO:0000313" key="2">
    <source>
        <dbReference type="Proteomes" id="UP000190027"/>
    </source>
</evidence>
<proteinExistence type="predicted"/>
<dbReference type="EMBL" id="FUYC01000012">
    <property type="protein sequence ID" value="SKA90405.1"/>
    <property type="molecule type" value="Genomic_DNA"/>
</dbReference>
<gene>
    <name evidence="1" type="ORF">SAMN02745704_02217</name>
</gene>